<proteinExistence type="predicted"/>
<dbReference type="EMBL" id="JAQIZT010000019">
    <property type="protein sequence ID" value="KAJ6951380.1"/>
    <property type="molecule type" value="Genomic_DNA"/>
</dbReference>
<evidence type="ECO:0000313" key="1">
    <source>
        <dbReference type="EMBL" id="KAJ6951380.1"/>
    </source>
</evidence>
<dbReference type="Proteomes" id="UP001164929">
    <property type="component" value="Chromosome 19"/>
</dbReference>
<sequence length="52" mass="5620">MQKEIACTETKNAYLEVETKGAKSSSAAFIGQRRLCAGNGWLDNGLQGDDSR</sequence>
<accession>A0AAD6L964</accession>
<evidence type="ECO:0000313" key="2">
    <source>
        <dbReference type="Proteomes" id="UP001164929"/>
    </source>
</evidence>
<comment type="caution">
    <text evidence="1">The sequence shown here is derived from an EMBL/GenBank/DDBJ whole genome shotgun (WGS) entry which is preliminary data.</text>
</comment>
<organism evidence="1 2">
    <name type="scientific">Populus alba x Populus x berolinensis</name>
    <dbReference type="NCBI Taxonomy" id="444605"/>
    <lineage>
        <taxon>Eukaryota</taxon>
        <taxon>Viridiplantae</taxon>
        <taxon>Streptophyta</taxon>
        <taxon>Embryophyta</taxon>
        <taxon>Tracheophyta</taxon>
        <taxon>Spermatophyta</taxon>
        <taxon>Magnoliopsida</taxon>
        <taxon>eudicotyledons</taxon>
        <taxon>Gunneridae</taxon>
        <taxon>Pentapetalae</taxon>
        <taxon>rosids</taxon>
        <taxon>fabids</taxon>
        <taxon>Malpighiales</taxon>
        <taxon>Salicaceae</taxon>
        <taxon>Saliceae</taxon>
        <taxon>Populus</taxon>
    </lineage>
</organism>
<gene>
    <name evidence="1" type="ORF">NC653_040708</name>
</gene>
<reference evidence="1" key="1">
    <citation type="journal article" date="2023" name="Mol. Ecol. Resour.">
        <title>Chromosome-level genome assembly of a triploid poplar Populus alba 'Berolinensis'.</title>
        <authorList>
            <person name="Chen S."/>
            <person name="Yu Y."/>
            <person name="Wang X."/>
            <person name="Wang S."/>
            <person name="Zhang T."/>
            <person name="Zhou Y."/>
            <person name="He R."/>
            <person name="Meng N."/>
            <person name="Wang Y."/>
            <person name="Liu W."/>
            <person name="Liu Z."/>
            <person name="Liu J."/>
            <person name="Guo Q."/>
            <person name="Huang H."/>
            <person name="Sederoff R.R."/>
            <person name="Wang G."/>
            <person name="Qu G."/>
            <person name="Chen S."/>
        </authorList>
    </citation>
    <scope>NUCLEOTIDE SEQUENCE</scope>
    <source>
        <strain evidence="1">SC-2020</strain>
    </source>
</reference>
<name>A0AAD6L964_9ROSI</name>
<protein>
    <submittedName>
        <fullName evidence="1">Uncharacterized protein</fullName>
    </submittedName>
</protein>
<keyword evidence="2" id="KW-1185">Reference proteome</keyword>
<dbReference type="AlphaFoldDB" id="A0AAD6L964"/>